<gene>
    <name evidence="11" type="ORF">CTOB1V02_LOCUS3077</name>
</gene>
<dbReference type="Gene3D" id="2.40.50.690">
    <property type="match status" value="1"/>
</dbReference>
<evidence type="ECO:0000256" key="6">
    <source>
        <dbReference type="ARBA" id="ARBA00022839"/>
    </source>
</evidence>
<dbReference type="EMBL" id="OB660506">
    <property type="protein sequence ID" value="CAD7225130.1"/>
    <property type="molecule type" value="Genomic_DNA"/>
</dbReference>
<dbReference type="PANTHER" id="PTHR23355:SF9">
    <property type="entry name" value="DIS3-LIKE EXONUCLEASE 2"/>
    <property type="match status" value="1"/>
</dbReference>
<evidence type="ECO:0000256" key="1">
    <source>
        <dbReference type="ARBA" id="ARBA00004496"/>
    </source>
</evidence>
<feature type="compositionally biased region" description="Polar residues" evidence="9">
    <location>
        <begin position="463"/>
        <end position="473"/>
    </location>
</feature>
<dbReference type="AlphaFoldDB" id="A0A7R8ZM39"/>
<reference evidence="11" key="1">
    <citation type="submission" date="2020-11" db="EMBL/GenBank/DDBJ databases">
        <authorList>
            <person name="Tran Van P."/>
        </authorList>
    </citation>
    <scope>NUCLEOTIDE SEQUENCE</scope>
</reference>
<keyword evidence="7" id="KW-0460">Magnesium</keyword>
<dbReference type="GO" id="GO:0010587">
    <property type="term" value="P:miRNA catabolic process"/>
    <property type="evidence" value="ECO:0007669"/>
    <property type="project" value="TreeGrafter"/>
</dbReference>
<evidence type="ECO:0000256" key="8">
    <source>
        <dbReference type="ARBA" id="ARBA00022884"/>
    </source>
</evidence>
<keyword evidence="8" id="KW-0694">RNA-binding</keyword>
<dbReference type="PANTHER" id="PTHR23355">
    <property type="entry name" value="RIBONUCLEASE"/>
    <property type="match status" value="1"/>
</dbReference>
<sequence length="680" mass="73920">MYLTAMKEGHESDFEASNLLPRDDQRLAVLVPRIHLHDPVFLSRSEWTVGGLVGRLMNCEFSLLLHVSGLFFVANEFRVVPVGELRACLCGSWSRDRLVDKASPFNWMLGLAYPRSAPVETEDGAADIFICGLRERNRALNGDLVAVQLLPPDKWVASTERILSSLSSMSQEDFDVVLYAARTSAAKEELIRLRQSAASEVVAPPAQGGDPTSAATPGSGLEDPAVSEGGQAPVSEHPTGPGKAPVDKRMKKPKEKAAVVVPPDELSECEDDDEFEDGSSDVGVVEDDIEDKEQMQKDVAPLVDVVSAEPSLLPVEEEAKLELQMVSQSLKLLPPDFHSDEELEDEDGVPPPMDYYSAVTHPLLPPSPGSPPDQSGSSVASHDVASDSVPSALSVMKTSSASVVSKPDEELCENVPSCDAASSPVKEPPTQSEKKVVIQFGQKTQKAAQKKGQKIKAKISFPSAPTTVSSSSLPPRGAVGGGPRTYDDPMVDSPLLEGIRNLTIERLQEKYNKLDPLDKISVVELLKLSAWKKYVQRRAKVVFILEARNPRCVAGTLKLFKDGNPTVALFSPRDARFPRLRIPMGECPPDLTVTPEKYQHTLFMALLIHWEDVGFAEGSLIRCLGDAGQIGPETDAILVAHGVETGEFSPEAMACLPKVDAVDGSWKIPEEEIRQREDFR</sequence>
<dbReference type="GO" id="GO:0006402">
    <property type="term" value="P:mRNA catabolic process"/>
    <property type="evidence" value="ECO:0007669"/>
    <property type="project" value="TreeGrafter"/>
</dbReference>
<keyword evidence="5" id="KW-0378">Hydrolase</keyword>
<feature type="region of interest" description="Disordered" evidence="9">
    <location>
        <begin position="462"/>
        <end position="491"/>
    </location>
</feature>
<protein>
    <recommendedName>
        <fullName evidence="10">CSD2 domain-containing protein</fullName>
    </recommendedName>
</protein>
<comment type="subcellular location">
    <subcellularLocation>
        <location evidence="1">Cytoplasm</location>
    </subcellularLocation>
</comment>
<dbReference type="GO" id="GO:0008266">
    <property type="term" value="F:poly(U) RNA binding"/>
    <property type="evidence" value="ECO:0007669"/>
    <property type="project" value="UniProtKB-ARBA"/>
</dbReference>
<dbReference type="FunFam" id="2.40.50.700:FF:000003">
    <property type="entry name" value="DIS3-like exonuclease 2"/>
    <property type="match status" value="1"/>
</dbReference>
<dbReference type="GO" id="GO:0000932">
    <property type="term" value="C:P-body"/>
    <property type="evidence" value="ECO:0007669"/>
    <property type="project" value="TreeGrafter"/>
</dbReference>
<proteinExistence type="predicted"/>
<feature type="region of interest" description="Disordered" evidence="9">
    <location>
        <begin position="334"/>
        <end position="434"/>
    </location>
</feature>
<keyword evidence="3" id="KW-0540">Nuclease</keyword>
<evidence type="ECO:0000256" key="4">
    <source>
        <dbReference type="ARBA" id="ARBA00022723"/>
    </source>
</evidence>
<keyword evidence="2" id="KW-0963">Cytoplasm</keyword>
<feature type="compositionally biased region" description="Acidic residues" evidence="9">
    <location>
        <begin position="339"/>
        <end position="348"/>
    </location>
</feature>
<dbReference type="Gene3D" id="2.40.50.700">
    <property type="match status" value="1"/>
</dbReference>
<evidence type="ECO:0000256" key="7">
    <source>
        <dbReference type="ARBA" id="ARBA00022842"/>
    </source>
</evidence>
<evidence type="ECO:0000259" key="10">
    <source>
        <dbReference type="Pfam" id="PF17849"/>
    </source>
</evidence>
<dbReference type="OrthoDB" id="372421at2759"/>
<dbReference type="GO" id="GO:0046872">
    <property type="term" value="F:metal ion binding"/>
    <property type="evidence" value="ECO:0007669"/>
    <property type="project" value="UniProtKB-KW"/>
</dbReference>
<dbReference type="GO" id="GO:0000175">
    <property type="term" value="F:3'-5'-RNA exonuclease activity"/>
    <property type="evidence" value="ECO:0007669"/>
    <property type="project" value="TreeGrafter"/>
</dbReference>
<evidence type="ECO:0000256" key="2">
    <source>
        <dbReference type="ARBA" id="ARBA00022490"/>
    </source>
</evidence>
<dbReference type="InterPro" id="IPR012340">
    <property type="entry name" value="NA-bd_OB-fold"/>
</dbReference>
<name>A0A7R8ZM39_9CRUS</name>
<feature type="compositionally biased region" description="Acidic residues" evidence="9">
    <location>
        <begin position="265"/>
        <end position="283"/>
    </location>
</feature>
<dbReference type="InterPro" id="IPR041505">
    <property type="entry name" value="Dis3_CSD2"/>
</dbReference>
<evidence type="ECO:0000313" key="11">
    <source>
        <dbReference type="EMBL" id="CAD7225130.1"/>
    </source>
</evidence>
<dbReference type="InterPro" id="IPR050180">
    <property type="entry name" value="RNR_Ribonuclease"/>
</dbReference>
<organism evidence="11">
    <name type="scientific">Cyprideis torosa</name>
    <dbReference type="NCBI Taxonomy" id="163714"/>
    <lineage>
        <taxon>Eukaryota</taxon>
        <taxon>Metazoa</taxon>
        <taxon>Ecdysozoa</taxon>
        <taxon>Arthropoda</taxon>
        <taxon>Crustacea</taxon>
        <taxon>Oligostraca</taxon>
        <taxon>Ostracoda</taxon>
        <taxon>Podocopa</taxon>
        <taxon>Podocopida</taxon>
        <taxon>Cytherocopina</taxon>
        <taxon>Cytheroidea</taxon>
        <taxon>Cytherideidae</taxon>
        <taxon>Cyprideis</taxon>
    </lineage>
</organism>
<dbReference type="SUPFAM" id="SSF50249">
    <property type="entry name" value="Nucleic acid-binding proteins"/>
    <property type="match status" value="2"/>
</dbReference>
<keyword evidence="6" id="KW-0269">Exonuclease</keyword>
<feature type="compositionally biased region" description="Low complexity" evidence="9">
    <location>
        <begin position="372"/>
        <end position="392"/>
    </location>
</feature>
<evidence type="ECO:0000256" key="9">
    <source>
        <dbReference type="SAM" id="MobiDB-lite"/>
    </source>
</evidence>
<keyword evidence="4" id="KW-0479">Metal-binding</keyword>
<evidence type="ECO:0000256" key="5">
    <source>
        <dbReference type="ARBA" id="ARBA00022801"/>
    </source>
</evidence>
<feature type="domain" description="CSD2" evidence="10">
    <location>
        <begin position="568"/>
        <end position="642"/>
    </location>
</feature>
<dbReference type="Pfam" id="PF17849">
    <property type="entry name" value="OB_Dis3"/>
    <property type="match status" value="1"/>
</dbReference>
<evidence type="ECO:0000256" key="3">
    <source>
        <dbReference type="ARBA" id="ARBA00022722"/>
    </source>
</evidence>
<accession>A0A7R8ZM39</accession>
<feature type="region of interest" description="Disordered" evidence="9">
    <location>
        <begin position="201"/>
        <end position="283"/>
    </location>
</feature>